<evidence type="ECO:0000313" key="15">
    <source>
        <dbReference type="Proteomes" id="UP000035682"/>
    </source>
</evidence>
<dbReference type="STRING" id="34506.A0A090L9F7"/>
<dbReference type="Proteomes" id="UP000035682">
    <property type="component" value="Unplaced"/>
</dbReference>
<dbReference type="AlphaFoldDB" id="A0A090L9F7"/>
<evidence type="ECO:0000256" key="5">
    <source>
        <dbReference type="ARBA" id="ARBA00022679"/>
    </source>
</evidence>
<accession>A0A090L9F7</accession>
<dbReference type="PANTHER" id="PTHR19300">
    <property type="entry name" value="BETA-1,4-GALACTOSYLTRANSFERASE"/>
    <property type="match status" value="1"/>
</dbReference>
<dbReference type="GeneID" id="36378746"/>
<proteinExistence type="inferred from homology"/>
<keyword evidence="9" id="KW-0472">Membrane</keyword>
<keyword evidence="8" id="KW-1133">Transmembrane helix</keyword>
<evidence type="ECO:0000256" key="4">
    <source>
        <dbReference type="ARBA" id="ARBA00022676"/>
    </source>
</evidence>
<evidence type="ECO:0000256" key="7">
    <source>
        <dbReference type="ARBA" id="ARBA00022968"/>
    </source>
</evidence>
<evidence type="ECO:0000256" key="11">
    <source>
        <dbReference type="RuleBase" id="RU368121"/>
    </source>
</evidence>
<dbReference type="WBParaSite" id="SRAE_2000105200.1">
    <property type="protein sequence ID" value="SRAE_2000105200.1"/>
    <property type="gene ID" value="WBGene00261252"/>
</dbReference>
<dbReference type="GO" id="GO:0009636">
    <property type="term" value="P:response to toxic substance"/>
    <property type="evidence" value="ECO:0007669"/>
    <property type="project" value="EnsemblMetazoa"/>
</dbReference>
<evidence type="ECO:0000256" key="1">
    <source>
        <dbReference type="ARBA" id="ARBA00004606"/>
    </source>
</evidence>
<evidence type="ECO:0000256" key="10">
    <source>
        <dbReference type="ARBA" id="ARBA00023180"/>
    </source>
</evidence>
<feature type="domain" description="Galactosyltransferase C-terminal" evidence="12">
    <location>
        <begin position="180"/>
        <end position="257"/>
    </location>
</feature>
<reference evidence="16" key="2">
    <citation type="submission" date="2020-12" db="UniProtKB">
        <authorList>
            <consortium name="WormBaseParasite"/>
        </authorList>
    </citation>
    <scope>IDENTIFICATION</scope>
</reference>
<dbReference type="GO" id="GO:0008378">
    <property type="term" value="F:galactosyltransferase activity"/>
    <property type="evidence" value="ECO:0007669"/>
    <property type="project" value="TreeGrafter"/>
</dbReference>
<keyword evidence="7 11" id="KW-0735">Signal-anchor</keyword>
<evidence type="ECO:0000259" key="13">
    <source>
        <dbReference type="Pfam" id="PF13733"/>
    </source>
</evidence>
<dbReference type="Pfam" id="PF02709">
    <property type="entry name" value="Glyco_transf_7C"/>
    <property type="match status" value="1"/>
</dbReference>
<organism evidence="14">
    <name type="scientific">Strongyloides ratti</name>
    <name type="common">Parasitic roundworm</name>
    <dbReference type="NCBI Taxonomy" id="34506"/>
    <lineage>
        <taxon>Eukaryota</taxon>
        <taxon>Metazoa</taxon>
        <taxon>Ecdysozoa</taxon>
        <taxon>Nematoda</taxon>
        <taxon>Chromadorea</taxon>
        <taxon>Rhabditida</taxon>
        <taxon>Tylenchina</taxon>
        <taxon>Panagrolaimomorpha</taxon>
        <taxon>Strongyloidoidea</taxon>
        <taxon>Strongyloididae</taxon>
        <taxon>Strongyloides</taxon>
    </lineage>
</organism>
<protein>
    <recommendedName>
        <fullName evidence="11">Beta-1,4-N-acetylgalactosaminyltransferase</fullName>
        <ecNumber evidence="11">2.4.1.-</ecNumber>
    </recommendedName>
    <alternativeName>
        <fullName evidence="11">Beta-4-GalNAcT</fullName>
    </alternativeName>
</protein>
<dbReference type="GO" id="GO:0005794">
    <property type="term" value="C:Golgi apparatus"/>
    <property type="evidence" value="ECO:0007669"/>
    <property type="project" value="TreeGrafter"/>
</dbReference>
<dbReference type="UniPathway" id="UPA00378"/>
<dbReference type="GO" id="GO:0016020">
    <property type="term" value="C:membrane"/>
    <property type="evidence" value="ECO:0007669"/>
    <property type="project" value="UniProtKB-SubCell"/>
</dbReference>
<evidence type="ECO:0000256" key="8">
    <source>
        <dbReference type="ARBA" id="ARBA00022989"/>
    </source>
</evidence>
<evidence type="ECO:0000256" key="3">
    <source>
        <dbReference type="ARBA" id="ARBA00005735"/>
    </source>
</evidence>
<dbReference type="InterPro" id="IPR027791">
    <property type="entry name" value="Galactosyl_T_C"/>
</dbReference>
<evidence type="ECO:0000259" key="12">
    <source>
        <dbReference type="Pfam" id="PF02709"/>
    </source>
</evidence>
<evidence type="ECO:0000256" key="2">
    <source>
        <dbReference type="ARBA" id="ARBA00004922"/>
    </source>
</evidence>
<evidence type="ECO:0000256" key="6">
    <source>
        <dbReference type="ARBA" id="ARBA00022692"/>
    </source>
</evidence>
<comment type="cofactor">
    <cofactor evidence="11">
        <name>Mn(2+)</name>
        <dbReference type="ChEBI" id="CHEBI:29035"/>
    </cofactor>
</comment>
<dbReference type="RefSeq" id="XP_024505582.1">
    <property type="nucleotide sequence ID" value="XM_024651957.1"/>
</dbReference>
<evidence type="ECO:0000313" key="16">
    <source>
        <dbReference type="WBParaSite" id="SRAE_2000105200.1"/>
    </source>
</evidence>
<dbReference type="OrthoDB" id="10038994at2759"/>
<keyword evidence="5 11" id="KW-0808">Transferase</keyword>
<sequence>MIRQPAINLKSLRFALYILPLFLVISIKHYKKISRNFNISNVKLVKDDKVLENVDKLFYYPNSQLPNCSFEKESQLMGRLPVFLEAPTFEYLNALYPNIQPGGHFYPNHCNAEQKVAILVPYRNRQSHLRIFLHNIHKTLQKQHIDYAIILIEPINNVTFNRDLIPEDDRNLYQCSKHPRHMSSHINKFDYELPYEYIFGGASAVSTEIFKLVNGYNNMYWGWGMEDDDLYNRIKYNRLQISRYPPEISRYYMIIHEHEIENSLNYCRYAIFKYYKDKMNTEGLNNLNYTLKKIEFYHLYTKIIVDPLEEISKQNLRELGICSTI</sequence>
<dbReference type="InterPro" id="IPR003859">
    <property type="entry name" value="Galactosyl_T"/>
</dbReference>
<dbReference type="Pfam" id="PF13733">
    <property type="entry name" value="Glyco_transf_7N"/>
    <property type="match status" value="1"/>
</dbReference>
<dbReference type="Gene3D" id="3.90.550.10">
    <property type="entry name" value="Spore Coat Polysaccharide Biosynthesis Protein SpsA, Chain A"/>
    <property type="match status" value="2"/>
</dbReference>
<comment type="function">
    <text evidence="11">Catalyzes the transfer of galactose onto proteins or lipids.</text>
</comment>
<reference evidence="14 15" key="1">
    <citation type="submission" date="2014-09" db="EMBL/GenBank/DDBJ databases">
        <authorList>
            <person name="Martin A.A."/>
        </authorList>
    </citation>
    <scope>NUCLEOTIDE SEQUENCE</scope>
    <source>
        <strain evidence="15">ED321</strain>
        <strain evidence="14">ED321 Heterogonic</strain>
    </source>
</reference>
<comment type="subcellular location">
    <subcellularLocation>
        <location evidence="1 11">Membrane</location>
        <topology evidence="1 11">Single-pass type II membrane protein</topology>
    </subcellularLocation>
</comment>
<dbReference type="GO" id="GO:0005975">
    <property type="term" value="P:carbohydrate metabolic process"/>
    <property type="evidence" value="ECO:0007669"/>
    <property type="project" value="InterPro"/>
</dbReference>
<dbReference type="PRINTS" id="PR02050">
    <property type="entry name" value="B14GALTRFASE"/>
</dbReference>
<gene>
    <name evidence="14 16 17" type="ORF">SRAE_2000105200</name>
</gene>
<feature type="domain" description="Galactosyltransferase N-terminal" evidence="13">
    <location>
        <begin position="72"/>
        <end position="162"/>
    </location>
</feature>
<comment type="similarity">
    <text evidence="3 11">Belongs to the glycosyltransferase 7 family.</text>
</comment>
<dbReference type="GO" id="GO:0045747">
    <property type="term" value="P:positive regulation of Notch signaling pathway"/>
    <property type="evidence" value="ECO:0007669"/>
    <property type="project" value="EnsemblMetazoa"/>
</dbReference>
<dbReference type="SUPFAM" id="SSF53448">
    <property type="entry name" value="Nucleotide-diphospho-sugar transferases"/>
    <property type="match status" value="1"/>
</dbReference>
<dbReference type="GO" id="GO:0006688">
    <property type="term" value="P:glycosphingolipid biosynthetic process"/>
    <property type="evidence" value="ECO:0007669"/>
    <property type="project" value="TreeGrafter"/>
</dbReference>
<dbReference type="CTD" id="36378746"/>
<dbReference type="GO" id="GO:0046872">
    <property type="term" value="F:metal ion binding"/>
    <property type="evidence" value="ECO:0007669"/>
    <property type="project" value="UniProtKB-UniRule"/>
</dbReference>
<keyword evidence="10 11" id="KW-0325">Glycoprotein</keyword>
<dbReference type="GO" id="GO:0033842">
    <property type="term" value="F:N-acetyl-beta-glucosaminyl-derivative 4-beta-N-acetylgalactosaminyltransferase activity"/>
    <property type="evidence" value="ECO:0007669"/>
    <property type="project" value="EnsemblMetazoa"/>
</dbReference>
<dbReference type="EC" id="2.4.1.-" evidence="11"/>
<dbReference type="InterPro" id="IPR029044">
    <property type="entry name" value="Nucleotide-diphossugar_trans"/>
</dbReference>
<keyword evidence="15" id="KW-1185">Reference proteome</keyword>
<dbReference type="PANTHER" id="PTHR19300:SF57">
    <property type="entry name" value="BETA-1,4-N-ACETYLGALACTOSAMINYLTRANSFERASE"/>
    <property type="match status" value="1"/>
</dbReference>
<dbReference type="EMBL" id="LN609529">
    <property type="protein sequence ID" value="CEF66382.1"/>
    <property type="molecule type" value="Genomic_DNA"/>
</dbReference>
<keyword evidence="11" id="KW-0479">Metal-binding</keyword>
<evidence type="ECO:0000313" key="14">
    <source>
        <dbReference type="EMBL" id="CEF66382.1"/>
    </source>
</evidence>
<dbReference type="OMA" id="NDRIMYD"/>
<keyword evidence="6" id="KW-0812">Transmembrane</keyword>
<keyword evidence="4 11" id="KW-0328">Glycosyltransferase</keyword>
<name>A0A090L9F7_STRRB</name>
<dbReference type="WormBase" id="SRAE_2000105200">
    <property type="protein sequence ID" value="SRP10837"/>
    <property type="gene ID" value="WBGene00261252"/>
</dbReference>
<evidence type="ECO:0000313" key="17">
    <source>
        <dbReference type="WormBase" id="SRAE_2000105200"/>
    </source>
</evidence>
<evidence type="ECO:0000256" key="9">
    <source>
        <dbReference type="ARBA" id="ARBA00023136"/>
    </source>
</evidence>
<comment type="pathway">
    <text evidence="2 11">Protein modification; protein glycosylation.</text>
</comment>
<keyword evidence="11" id="KW-0464">Manganese</keyword>
<dbReference type="InterPro" id="IPR027995">
    <property type="entry name" value="Galactosyl_T_N"/>
</dbReference>